<dbReference type="GO" id="GO:0015204">
    <property type="term" value="F:urea transmembrane transporter activity"/>
    <property type="evidence" value="ECO:0007669"/>
    <property type="project" value="InterPro"/>
</dbReference>
<keyword evidence="2" id="KW-0472">Membrane</keyword>
<accession>A0A176WGT9</accession>
<organism evidence="3 4">
    <name type="scientific">Marchantia polymorpha subsp. ruderalis</name>
    <dbReference type="NCBI Taxonomy" id="1480154"/>
    <lineage>
        <taxon>Eukaryota</taxon>
        <taxon>Viridiplantae</taxon>
        <taxon>Streptophyta</taxon>
        <taxon>Embryophyta</taxon>
        <taxon>Marchantiophyta</taxon>
        <taxon>Marchantiopsida</taxon>
        <taxon>Marchantiidae</taxon>
        <taxon>Marchantiales</taxon>
        <taxon>Marchantiaceae</taxon>
        <taxon>Marchantia</taxon>
    </lineage>
</organism>
<name>A0A176WGT9_MARPO</name>
<sequence>MAIEIKRKAPSAHTICEIVLARWGFHAHMVFLFFCFMTNIIVTAMLLLGGSAVVEALTGMNIYAASFLIPLVASVVIIVLPLYESWDTIVLVLNGMFTDDIMLTKMDEIDVKLQSIMKTNPEAERLYLLQKEEAKAKHEDEYETVAAKKTKEIEI</sequence>
<reference evidence="3" key="1">
    <citation type="submission" date="2016-03" db="EMBL/GenBank/DDBJ databases">
        <title>Mechanisms controlling the formation of the plant cell surface in tip-growing cells are functionally conserved among land plants.</title>
        <authorList>
            <person name="Honkanen S."/>
            <person name="Jones V.A."/>
            <person name="Morieri G."/>
            <person name="Champion C."/>
            <person name="Hetherington A.J."/>
            <person name="Kelly S."/>
            <person name="Saint-Marcoux D."/>
            <person name="Proust H."/>
            <person name="Prescott H."/>
            <person name="Dolan L."/>
        </authorList>
    </citation>
    <scope>NUCLEOTIDE SEQUENCE [LARGE SCALE GENOMIC DNA]</scope>
    <source>
        <tissue evidence="3">Whole gametophyte</tissue>
    </source>
</reference>
<dbReference type="Proteomes" id="UP000077202">
    <property type="component" value="Unassembled WGS sequence"/>
</dbReference>
<keyword evidence="2" id="KW-1133">Transmembrane helix</keyword>
<comment type="caution">
    <text evidence="3">The sequence shown here is derived from an EMBL/GenBank/DDBJ whole genome shotgun (WGS) entry which is preliminary data.</text>
</comment>
<dbReference type="InterPro" id="IPR031155">
    <property type="entry name" value="DUR"/>
</dbReference>
<evidence type="ECO:0000313" key="3">
    <source>
        <dbReference type="EMBL" id="OAE31515.1"/>
    </source>
</evidence>
<dbReference type="EMBL" id="LVLJ01001060">
    <property type="protein sequence ID" value="OAE31515.1"/>
    <property type="molecule type" value="Genomic_DNA"/>
</dbReference>
<evidence type="ECO:0000256" key="1">
    <source>
        <dbReference type="ARBA" id="ARBA00022448"/>
    </source>
</evidence>
<evidence type="ECO:0000313" key="4">
    <source>
        <dbReference type="Proteomes" id="UP000077202"/>
    </source>
</evidence>
<dbReference type="GO" id="GO:0005886">
    <property type="term" value="C:plasma membrane"/>
    <property type="evidence" value="ECO:0007669"/>
    <property type="project" value="TreeGrafter"/>
</dbReference>
<proteinExistence type="predicted"/>
<keyword evidence="2" id="KW-0812">Transmembrane</keyword>
<dbReference type="PANTHER" id="PTHR46154">
    <property type="match status" value="1"/>
</dbReference>
<gene>
    <name evidence="3" type="ORF">AXG93_3890s1040</name>
</gene>
<protein>
    <submittedName>
        <fullName evidence="3">Uncharacterized protein</fullName>
    </submittedName>
</protein>
<feature type="transmembrane region" description="Helical" evidence="2">
    <location>
        <begin position="60"/>
        <end position="83"/>
    </location>
</feature>
<dbReference type="AlphaFoldDB" id="A0A176WGT9"/>
<keyword evidence="4" id="KW-1185">Reference proteome</keyword>
<dbReference type="PANTHER" id="PTHR46154:SF4">
    <property type="entry name" value="UREA ACTIVE TRANSPORTER"/>
    <property type="match status" value="1"/>
</dbReference>
<dbReference type="InterPro" id="IPR038377">
    <property type="entry name" value="Na/Glc_symporter_sf"/>
</dbReference>
<keyword evidence="1" id="KW-0813">Transport</keyword>
<dbReference type="Gene3D" id="1.20.1730.10">
    <property type="entry name" value="Sodium/glucose cotransporter"/>
    <property type="match status" value="1"/>
</dbReference>
<evidence type="ECO:0000256" key="2">
    <source>
        <dbReference type="SAM" id="Phobius"/>
    </source>
</evidence>
<feature type="transmembrane region" description="Helical" evidence="2">
    <location>
        <begin position="30"/>
        <end position="54"/>
    </location>
</feature>